<evidence type="ECO:0000313" key="1">
    <source>
        <dbReference type="EMBL" id="MST87311.1"/>
    </source>
</evidence>
<dbReference type="AlphaFoldDB" id="A0A6A8MET6"/>
<organism evidence="1 2">
    <name type="scientific">Lactobacillus porci</name>
    <dbReference type="NCBI Taxonomy" id="2012477"/>
    <lineage>
        <taxon>Bacteria</taxon>
        <taxon>Bacillati</taxon>
        <taxon>Bacillota</taxon>
        <taxon>Bacilli</taxon>
        <taxon>Lactobacillales</taxon>
        <taxon>Lactobacillaceae</taxon>
        <taxon>Lactobacillus</taxon>
    </lineage>
</organism>
<protein>
    <submittedName>
        <fullName evidence="1">Uncharacterized protein</fullName>
    </submittedName>
</protein>
<reference evidence="1 2" key="1">
    <citation type="submission" date="2019-08" db="EMBL/GenBank/DDBJ databases">
        <title>In-depth cultivation of the pig gut microbiome towards novel bacterial diversity and tailored functional studies.</title>
        <authorList>
            <person name="Wylensek D."/>
            <person name="Hitch T.C.A."/>
            <person name="Clavel T."/>
        </authorList>
    </citation>
    <scope>NUCLEOTIDE SEQUENCE [LARGE SCALE GENOMIC DNA]</scope>
    <source>
        <strain evidence="1 2">Bifido-178-WT-2B</strain>
    </source>
</reference>
<dbReference type="RefSeq" id="WP_154548923.1">
    <property type="nucleotide sequence ID" value="NZ_VUMX01000016.1"/>
</dbReference>
<dbReference type="Proteomes" id="UP000438120">
    <property type="component" value="Unassembled WGS sequence"/>
</dbReference>
<keyword evidence="2" id="KW-1185">Reference proteome</keyword>
<comment type="caution">
    <text evidence="1">The sequence shown here is derived from an EMBL/GenBank/DDBJ whole genome shotgun (WGS) entry which is preliminary data.</text>
</comment>
<gene>
    <name evidence="1" type="ORF">FYJ62_06610</name>
</gene>
<proteinExistence type="predicted"/>
<name>A0A6A8MET6_9LACO</name>
<dbReference type="EMBL" id="VUMX01000016">
    <property type="protein sequence ID" value="MST87311.1"/>
    <property type="molecule type" value="Genomic_DNA"/>
</dbReference>
<accession>A0A6A8MET6</accession>
<evidence type="ECO:0000313" key="2">
    <source>
        <dbReference type="Proteomes" id="UP000438120"/>
    </source>
</evidence>
<sequence length="120" mass="14080">MEERNPESTACAKDWQRALRFMVIILSKIAKCGLHLWISFLRAPMNEPGLTGMFPQAVQKDFNTLWLVDKAADKPVDDREKIFYPRLLRPQGGDFFPAFLRKKGREFANKAWFFFCFVIF</sequence>